<evidence type="ECO:0000313" key="6">
    <source>
        <dbReference type="Proteomes" id="UP000825890"/>
    </source>
</evidence>
<dbReference type="EMBL" id="BOLY01000008">
    <property type="protein sequence ID" value="GIZ48804.1"/>
    <property type="molecule type" value="Genomic_DNA"/>
</dbReference>
<dbReference type="GO" id="GO:0000976">
    <property type="term" value="F:transcription cis-regulatory region binding"/>
    <property type="evidence" value="ECO:0007669"/>
    <property type="project" value="TreeGrafter"/>
</dbReference>
<dbReference type="PROSITE" id="PS50048">
    <property type="entry name" value="ZN2_CY6_FUNGAL_2"/>
    <property type="match status" value="1"/>
</dbReference>
<comment type="subcellular location">
    <subcellularLocation>
        <location evidence="1">Nucleus</location>
    </subcellularLocation>
</comment>
<dbReference type="InterPro" id="IPR036864">
    <property type="entry name" value="Zn2-C6_fun-type_DNA-bd_sf"/>
</dbReference>
<dbReference type="GeneID" id="68297426"/>
<dbReference type="SMART" id="SM00066">
    <property type="entry name" value="GAL4"/>
    <property type="match status" value="1"/>
</dbReference>
<keyword evidence="6" id="KW-1185">Reference proteome</keyword>
<evidence type="ECO:0000256" key="1">
    <source>
        <dbReference type="ARBA" id="ARBA00004123"/>
    </source>
</evidence>
<sequence length="609" mass="68463">MAVTAFTPPPEPPLTFASRREGKGSIVSCSDNSTYSTSSSWPELTSPIFSTSAKAFIVTPESLNDSPCAIVPKVEEVDDGASSLNKVQDIVEAKLYQTEEGPRKRGRPRKYPVVEQKKSTHIRSKTGCKTCRRRKKKCDEGRPSCQNCEKNNVLCEGYEDKKPWRSGKQKALEQDPSAEQKSQVEQKTSDLASVKQNSPVEVRTVVARPMPTQRPWASEDDYMTQRIWHHYTKKLSGVLSVNDHYNPFYKLVLPMAIQHEGVKASVLYLSASSLMANSTTVDELMLARQTDACTNAVASLNEQISNLKLGDTGSDEHAAASVGDPLIAQTLLLCLQTICSGDLEGRWQGHLRALKYLLSQAPQACADTQFRQFVLEFLVYHDYSSAITAFENPLNDQSSQLMESFGLPAMTQTHAATLLGVTDGLFGYIARIRKLRDELRYESNHGVIPATSYAEAHSLHEELANWVCPYAEDTPRYWASLLYRQCVCLYLHRTTMPSKPCTAFKVGVDDGLEYLRRLPCEEDDSATQSTQSILLMPLFLLGCSAFELAQRLEIAEAFDRLQKWSSLGNIKYAREIVQEIWQMMDDGRAEETWYWEGVIQRRGWNFLIT</sequence>
<evidence type="ECO:0000256" key="3">
    <source>
        <dbReference type="SAM" id="MobiDB-lite"/>
    </source>
</evidence>
<keyword evidence="2" id="KW-0539">Nucleus</keyword>
<evidence type="ECO:0000259" key="4">
    <source>
        <dbReference type="PROSITE" id="PS50048"/>
    </source>
</evidence>
<dbReference type="CDD" id="cd00067">
    <property type="entry name" value="GAL4"/>
    <property type="match status" value="1"/>
</dbReference>
<proteinExistence type="predicted"/>
<dbReference type="SUPFAM" id="SSF57701">
    <property type="entry name" value="Zn2/Cys6 DNA-binding domain"/>
    <property type="match status" value="1"/>
</dbReference>
<dbReference type="GO" id="GO:0005634">
    <property type="term" value="C:nucleus"/>
    <property type="evidence" value="ECO:0007669"/>
    <property type="project" value="UniProtKB-SubCell"/>
</dbReference>
<feature type="domain" description="Zn(2)-C6 fungal-type" evidence="4">
    <location>
        <begin position="127"/>
        <end position="155"/>
    </location>
</feature>
<dbReference type="Proteomes" id="UP000825890">
    <property type="component" value="Unassembled WGS sequence"/>
</dbReference>
<dbReference type="GO" id="GO:0008270">
    <property type="term" value="F:zinc ion binding"/>
    <property type="evidence" value="ECO:0007669"/>
    <property type="project" value="InterPro"/>
</dbReference>
<organism evidence="5 6">
    <name type="scientific">Cercospora kikuchii</name>
    <dbReference type="NCBI Taxonomy" id="84275"/>
    <lineage>
        <taxon>Eukaryota</taxon>
        <taxon>Fungi</taxon>
        <taxon>Dikarya</taxon>
        <taxon>Ascomycota</taxon>
        <taxon>Pezizomycotina</taxon>
        <taxon>Dothideomycetes</taxon>
        <taxon>Dothideomycetidae</taxon>
        <taxon>Mycosphaerellales</taxon>
        <taxon>Mycosphaerellaceae</taxon>
        <taxon>Cercospora</taxon>
    </lineage>
</organism>
<dbReference type="InterPro" id="IPR021858">
    <property type="entry name" value="Fun_TF"/>
</dbReference>
<evidence type="ECO:0000256" key="2">
    <source>
        <dbReference type="ARBA" id="ARBA00023242"/>
    </source>
</evidence>
<dbReference type="OrthoDB" id="5333823at2759"/>
<dbReference type="PANTHER" id="PTHR37534">
    <property type="entry name" value="TRANSCRIPTIONAL ACTIVATOR PROTEIN UGA3"/>
    <property type="match status" value="1"/>
</dbReference>
<name>A0A9P3CQ98_9PEZI</name>
<dbReference type="GO" id="GO:0000981">
    <property type="term" value="F:DNA-binding transcription factor activity, RNA polymerase II-specific"/>
    <property type="evidence" value="ECO:0007669"/>
    <property type="project" value="InterPro"/>
</dbReference>
<feature type="region of interest" description="Disordered" evidence="3">
    <location>
        <begin position="1"/>
        <end position="24"/>
    </location>
</feature>
<comment type="caution">
    <text evidence="5">The sequence shown here is derived from an EMBL/GenBank/DDBJ whole genome shotgun (WGS) entry which is preliminary data.</text>
</comment>
<reference evidence="5 6" key="1">
    <citation type="submission" date="2021-01" db="EMBL/GenBank/DDBJ databases">
        <title>Cercospora kikuchii MAFF 305040 whole genome shotgun sequence.</title>
        <authorList>
            <person name="Kashiwa T."/>
            <person name="Suzuki T."/>
        </authorList>
    </citation>
    <scope>NUCLEOTIDE SEQUENCE [LARGE SCALE GENOMIC DNA]</scope>
    <source>
        <strain evidence="5 6">MAFF 305040</strain>
    </source>
</reference>
<dbReference type="PROSITE" id="PS00463">
    <property type="entry name" value="ZN2_CY6_FUNGAL_1"/>
    <property type="match status" value="1"/>
</dbReference>
<feature type="region of interest" description="Disordered" evidence="3">
    <location>
        <begin position="166"/>
        <end position="195"/>
    </location>
</feature>
<protein>
    <recommendedName>
        <fullName evidence="4">Zn(2)-C6 fungal-type domain-containing protein</fullName>
    </recommendedName>
</protein>
<dbReference type="PANTHER" id="PTHR37534:SF38">
    <property type="entry name" value="ZN(2)-C6 FUNGAL-TYPE DOMAIN-CONTAINING PROTEIN"/>
    <property type="match status" value="1"/>
</dbReference>
<dbReference type="RefSeq" id="XP_044663291.1">
    <property type="nucleotide sequence ID" value="XM_044807356.1"/>
</dbReference>
<dbReference type="AlphaFoldDB" id="A0A9P3CQ98"/>
<dbReference type="Pfam" id="PF11951">
    <property type="entry name" value="Fungal_trans_2"/>
    <property type="match status" value="1"/>
</dbReference>
<dbReference type="GO" id="GO:0045944">
    <property type="term" value="P:positive regulation of transcription by RNA polymerase II"/>
    <property type="evidence" value="ECO:0007669"/>
    <property type="project" value="TreeGrafter"/>
</dbReference>
<dbReference type="Gene3D" id="4.10.240.10">
    <property type="entry name" value="Zn(2)-C6 fungal-type DNA-binding domain"/>
    <property type="match status" value="1"/>
</dbReference>
<dbReference type="InterPro" id="IPR001138">
    <property type="entry name" value="Zn2Cys6_DnaBD"/>
</dbReference>
<evidence type="ECO:0000313" key="5">
    <source>
        <dbReference type="EMBL" id="GIZ48804.1"/>
    </source>
</evidence>
<accession>A0A9P3CQ98</accession>
<gene>
    <name evidence="5" type="ORF">CKM354_001185100</name>
</gene>
<dbReference type="Pfam" id="PF00172">
    <property type="entry name" value="Zn_clus"/>
    <property type="match status" value="1"/>
</dbReference>